<feature type="region of interest" description="Disordered" evidence="1">
    <location>
        <begin position="292"/>
        <end position="312"/>
    </location>
</feature>
<dbReference type="Gene3D" id="2.60.200.20">
    <property type="match status" value="1"/>
</dbReference>
<feature type="domain" description="FHA" evidence="2">
    <location>
        <begin position="110"/>
        <end position="163"/>
    </location>
</feature>
<proteinExistence type="predicted"/>
<dbReference type="SMART" id="SM00240">
    <property type="entry name" value="FHA"/>
    <property type="match status" value="1"/>
</dbReference>
<evidence type="ECO:0000256" key="1">
    <source>
        <dbReference type="SAM" id="MobiDB-lite"/>
    </source>
</evidence>
<sequence>MSENIPKERKIKMSTVDSYNPSESTFIGAPSSSLAYDLKNNNIKSPSSNDSVVHGHNSSTILESENINYTIDSNPEEEFGLPTSEMQKPANEILQVLTFDVKENEQSKTITIGRSSSKNDFQLSPKSALISRQHLAVTYFPNSNTLRIKCYGKNGLVVNFPKLLNYKLIRQLKEKVYELVPVEETSLNDDHEKEIIKKKGITSFVLNQKEICFIPFMSGLQFGFGQLSLELKIKHSMAEQEAKDVEHDAQDQNVNKNEDQSVLLSSPLSSVVEYNEDEEMTNKEVIQNLSDKLKSNENSEENEITAKKLSHKRAISEIDESHGNSHKKQKTVKSSTSTLQDLMKKIEVEKIIVKEVVHQLTNQIAFASIQQIPLKQLYESNSTCSSKLSLPEFRVFLDKFLLKLEPSIQIILRKGKDAAGKLLDPEFFYDVEKDSNEERVLIVSNLKGGRSGLRSCRKVHKQYFWKKPTK</sequence>
<reference evidence="4" key="1">
    <citation type="submission" date="2016-11" db="EMBL/GenBank/DDBJ databases">
        <authorList>
            <person name="Guldener U."/>
        </authorList>
    </citation>
    <scope>NUCLEOTIDE SEQUENCE [LARGE SCALE GENOMIC DNA]</scope>
</reference>
<feature type="region of interest" description="Disordered" evidence="1">
    <location>
        <begin position="242"/>
        <end position="263"/>
    </location>
</feature>
<accession>A0A1L0CME2</accession>
<dbReference type="PROSITE" id="PS50006">
    <property type="entry name" value="FHA_DOMAIN"/>
    <property type="match status" value="1"/>
</dbReference>
<feature type="region of interest" description="Disordered" evidence="1">
    <location>
        <begin position="1"/>
        <end position="20"/>
    </location>
</feature>
<dbReference type="SUPFAM" id="SSF49879">
    <property type="entry name" value="SMAD/FHA domain"/>
    <property type="match status" value="1"/>
</dbReference>
<gene>
    <name evidence="3" type="ORF">HGUI_01761</name>
</gene>
<name>A0A1L0CME2_9ASCO</name>
<dbReference type="EMBL" id="FQNF01000026">
    <property type="protein sequence ID" value="SGZ39561.1"/>
    <property type="molecule type" value="Genomic_DNA"/>
</dbReference>
<evidence type="ECO:0000259" key="2">
    <source>
        <dbReference type="PROSITE" id="PS50006"/>
    </source>
</evidence>
<keyword evidence="4" id="KW-1185">Reference proteome</keyword>
<dbReference type="AlphaFoldDB" id="A0A1L0CME2"/>
<dbReference type="Proteomes" id="UP000183365">
    <property type="component" value="Unassembled WGS sequence"/>
</dbReference>
<dbReference type="Pfam" id="PF00498">
    <property type="entry name" value="FHA"/>
    <property type="match status" value="1"/>
</dbReference>
<protein>
    <recommendedName>
        <fullName evidence="2">FHA domain-containing protein</fullName>
    </recommendedName>
</protein>
<evidence type="ECO:0000313" key="4">
    <source>
        <dbReference type="Proteomes" id="UP000183365"/>
    </source>
</evidence>
<evidence type="ECO:0000313" key="3">
    <source>
        <dbReference type="EMBL" id="SGZ39561.1"/>
    </source>
</evidence>
<organism evidence="3 4">
    <name type="scientific">Hanseniaspora guilliermondii</name>
    <dbReference type="NCBI Taxonomy" id="56406"/>
    <lineage>
        <taxon>Eukaryota</taxon>
        <taxon>Fungi</taxon>
        <taxon>Dikarya</taxon>
        <taxon>Ascomycota</taxon>
        <taxon>Saccharomycotina</taxon>
        <taxon>Saccharomycetes</taxon>
        <taxon>Saccharomycodales</taxon>
        <taxon>Saccharomycodaceae</taxon>
        <taxon>Hanseniaspora</taxon>
    </lineage>
</organism>
<dbReference type="VEuPathDB" id="FungiDB:HGUI_01761"/>
<dbReference type="OrthoDB" id="5348546at2759"/>
<dbReference type="InterPro" id="IPR008984">
    <property type="entry name" value="SMAD_FHA_dom_sf"/>
</dbReference>
<dbReference type="InterPro" id="IPR000253">
    <property type="entry name" value="FHA_dom"/>
</dbReference>